<dbReference type="SMART" id="SM00409">
    <property type="entry name" value="IG"/>
    <property type="match status" value="1"/>
</dbReference>
<evidence type="ECO:0000313" key="5">
    <source>
        <dbReference type="Proteomes" id="UP000007875"/>
    </source>
</evidence>
<dbReference type="InterPro" id="IPR003599">
    <property type="entry name" value="Ig_sub"/>
</dbReference>
<dbReference type="GeneTree" id="ENSGT00440000037509"/>
<evidence type="ECO:0000259" key="3">
    <source>
        <dbReference type="PROSITE" id="PS50835"/>
    </source>
</evidence>
<dbReference type="PROSITE" id="PS50835">
    <property type="entry name" value="IG_LIKE"/>
    <property type="match status" value="1"/>
</dbReference>
<dbReference type="Ensembl" id="ENSCSAVT00000015359.1">
    <property type="protein sequence ID" value="ENSCSAVP00000015185.1"/>
    <property type="gene ID" value="ENSCSAVG00000008906.1"/>
</dbReference>
<dbReference type="HOGENOM" id="CLU_581314_0_0_1"/>
<keyword evidence="2" id="KW-0812">Transmembrane</keyword>
<dbReference type="InterPro" id="IPR007110">
    <property type="entry name" value="Ig-like_dom"/>
</dbReference>
<dbReference type="AlphaFoldDB" id="H2ZC69"/>
<reference evidence="4" key="2">
    <citation type="submission" date="2025-08" db="UniProtKB">
        <authorList>
            <consortium name="Ensembl"/>
        </authorList>
    </citation>
    <scope>IDENTIFICATION</scope>
</reference>
<feature type="transmembrane region" description="Helical" evidence="2">
    <location>
        <begin position="115"/>
        <end position="141"/>
    </location>
</feature>
<name>H2ZC69_CIOSA</name>
<keyword evidence="2" id="KW-1133">Transmembrane helix</keyword>
<reference evidence="4" key="3">
    <citation type="submission" date="2025-09" db="UniProtKB">
        <authorList>
            <consortium name="Ensembl"/>
        </authorList>
    </citation>
    <scope>IDENTIFICATION</scope>
</reference>
<dbReference type="InterPro" id="IPR013783">
    <property type="entry name" value="Ig-like_fold"/>
</dbReference>
<dbReference type="Pfam" id="PF13927">
    <property type="entry name" value="Ig_3"/>
    <property type="match status" value="1"/>
</dbReference>
<sequence length="470" mass="52551">MLQNVNANQLTCEDAAFTQTQNVTVQEYKDARLICTTSGTPRSIVHWVTPKHEVITLDNPDQRDLYGLSEFGDVLTVKSVRLSKTGHYKCFANNTISFANQTIALAVVLSPTSTIVYLVVACGAFMVAIVLNSVNMVMYICEHLEIKRQYRKILQAQEEEEKQNPPIKSRSRFMDESIASLNANKHYGRYDFTCQQMFLDTVIKGAHSVKKTLYDARHSDFSANVWEYAANLRDRLHIEMPSGVQLPNISMPSISMPTITMPTISMPSIPTIQDININIEKLSTSMVQRSQTLASSVGSVFTLKRWMQQQNASDNESRDSDDNLAESSITHVRVDVHSPETGLPPHLLDDEPPTPPDNQPPALVELGLHQDQQKSNNNATECRENIEIDGEICDVKPKVLRKQSLKECYAEKVVKFKPQEFYDESLAGEPFLPRLAGTGDLTSPTGDVMSPLLCTVSGAVDERYSYETSV</sequence>
<keyword evidence="5" id="KW-1185">Reference proteome</keyword>
<dbReference type="InterPro" id="IPR036179">
    <property type="entry name" value="Ig-like_dom_sf"/>
</dbReference>
<feature type="region of interest" description="Disordered" evidence="1">
    <location>
        <begin position="334"/>
        <end position="363"/>
    </location>
</feature>
<reference evidence="5" key="1">
    <citation type="submission" date="2003-08" db="EMBL/GenBank/DDBJ databases">
        <authorList>
            <person name="Birren B."/>
            <person name="Nusbaum C."/>
            <person name="Abebe A."/>
            <person name="Abouelleil A."/>
            <person name="Adekoya E."/>
            <person name="Ait-zahra M."/>
            <person name="Allen N."/>
            <person name="Allen T."/>
            <person name="An P."/>
            <person name="Anderson M."/>
            <person name="Anderson S."/>
            <person name="Arachchi H."/>
            <person name="Armbruster J."/>
            <person name="Bachantsang P."/>
            <person name="Baldwin J."/>
            <person name="Barry A."/>
            <person name="Bayul T."/>
            <person name="Blitshsteyn B."/>
            <person name="Bloom T."/>
            <person name="Blye J."/>
            <person name="Boguslavskiy L."/>
            <person name="Borowsky M."/>
            <person name="Boukhgalter B."/>
            <person name="Brunache A."/>
            <person name="Butler J."/>
            <person name="Calixte N."/>
            <person name="Calvo S."/>
            <person name="Camarata J."/>
            <person name="Campo K."/>
            <person name="Chang J."/>
            <person name="Cheshatsang Y."/>
            <person name="Citroen M."/>
            <person name="Collymore A."/>
            <person name="Considine T."/>
            <person name="Cook A."/>
            <person name="Cooke P."/>
            <person name="Corum B."/>
            <person name="Cuomo C."/>
            <person name="David R."/>
            <person name="Dawoe T."/>
            <person name="Degray S."/>
            <person name="Dodge S."/>
            <person name="Dooley K."/>
            <person name="Dorje P."/>
            <person name="Dorjee K."/>
            <person name="Dorris L."/>
            <person name="Duffey N."/>
            <person name="Dupes A."/>
            <person name="Elkins T."/>
            <person name="Engels R."/>
            <person name="Erickson J."/>
            <person name="Farina A."/>
            <person name="Faro S."/>
            <person name="Ferreira P."/>
            <person name="Fischer H."/>
            <person name="Fitzgerald M."/>
            <person name="Foley K."/>
            <person name="Gage D."/>
            <person name="Galagan J."/>
            <person name="Gearin G."/>
            <person name="Gnerre S."/>
            <person name="Gnirke A."/>
            <person name="Goyette A."/>
            <person name="Graham J."/>
            <person name="Grandbois E."/>
            <person name="Gyaltsen K."/>
            <person name="Hafez N."/>
            <person name="Hagopian D."/>
            <person name="Hagos B."/>
            <person name="Hall J."/>
            <person name="Hatcher B."/>
            <person name="Heller A."/>
            <person name="Higgins H."/>
            <person name="Honan T."/>
            <person name="Horn A."/>
            <person name="Houde N."/>
            <person name="Hughes L."/>
            <person name="Hulme W."/>
            <person name="Husby E."/>
            <person name="Iliev I."/>
            <person name="Jaffe D."/>
            <person name="Jones C."/>
            <person name="Kamal M."/>
            <person name="Kamat A."/>
            <person name="Kamvysselis M."/>
            <person name="Karlsson E."/>
            <person name="Kells C."/>
            <person name="Kieu A."/>
            <person name="Kisner P."/>
            <person name="Kodira C."/>
            <person name="Kulbokas E."/>
            <person name="Labutti K."/>
            <person name="Lama D."/>
            <person name="Landers T."/>
            <person name="Leger J."/>
            <person name="Levine S."/>
            <person name="Lewis D."/>
            <person name="Lewis T."/>
            <person name="Lindblad-toh K."/>
            <person name="Liu X."/>
            <person name="Lokyitsang T."/>
            <person name="Lokyitsang Y."/>
            <person name="Lucien O."/>
            <person name="Lui A."/>
            <person name="Ma L.J."/>
            <person name="Mabbitt R."/>
            <person name="Macdonald J."/>
            <person name="Maclean C."/>
            <person name="Major J."/>
            <person name="Manning J."/>
            <person name="Marabella R."/>
            <person name="Maru K."/>
            <person name="Matthews C."/>
            <person name="Mauceli E."/>
            <person name="Mccarthy M."/>
            <person name="Mcdonough S."/>
            <person name="Mcghee T."/>
            <person name="Meldrim J."/>
            <person name="Meneus L."/>
            <person name="Mesirov J."/>
            <person name="Mihalev A."/>
            <person name="Mihova T."/>
            <person name="Mikkelsen T."/>
            <person name="Mlenga V."/>
            <person name="Moru K."/>
            <person name="Mozes J."/>
            <person name="Mulrain L."/>
            <person name="Munson G."/>
            <person name="Naylor J."/>
            <person name="Newes C."/>
            <person name="Nguyen C."/>
            <person name="Nguyen N."/>
            <person name="Nguyen T."/>
            <person name="Nicol R."/>
            <person name="Nielsen C."/>
            <person name="Nizzari M."/>
            <person name="Norbu C."/>
            <person name="Norbu N."/>
            <person name="O'donnell P."/>
            <person name="Okoawo O."/>
            <person name="O'leary S."/>
            <person name="Omotosho B."/>
            <person name="O'neill K."/>
            <person name="Osman S."/>
            <person name="Parker S."/>
            <person name="Perrin D."/>
            <person name="Phunkhang P."/>
            <person name="Piqani B."/>
            <person name="Purcell S."/>
            <person name="Rachupka T."/>
            <person name="Ramasamy U."/>
            <person name="Rameau R."/>
            <person name="Ray V."/>
            <person name="Raymond C."/>
            <person name="Retta R."/>
            <person name="Richardson S."/>
            <person name="Rise C."/>
            <person name="Rodriguez J."/>
            <person name="Rogers J."/>
            <person name="Rogov P."/>
            <person name="Rutman M."/>
            <person name="Schupbach R."/>
            <person name="Seaman C."/>
            <person name="Settipalli S."/>
            <person name="Sharpe T."/>
            <person name="Sheridan J."/>
            <person name="Sherpa N."/>
            <person name="Shi J."/>
            <person name="Smirnov S."/>
            <person name="Smith C."/>
            <person name="Sougnez C."/>
            <person name="Spencer B."/>
            <person name="Stalker J."/>
            <person name="Stange-thomann N."/>
            <person name="Stavropoulos S."/>
            <person name="Stetson K."/>
            <person name="Stone C."/>
            <person name="Stone S."/>
            <person name="Stubbs M."/>
            <person name="Talamas J."/>
            <person name="Tchuinga P."/>
            <person name="Tenzing P."/>
            <person name="Tesfaye S."/>
            <person name="Theodore J."/>
            <person name="Thoulutsang Y."/>
            <person name="Topham K."/>
            <person name="Towey S."/>
            <person name="Tsamla T."/>
            <person name="Tsomo N."/>
            <person name="Vallee D."/>
            <person name="Vassiliev H."/>
            <person name="Venkataraman V."/>
            <person name="Vinson J."/>
            <person name="Vo A."/>
            <person name="Wade C."/>
            <person name="Wang S."/>
            <person name="Wangchuk T."/>
            <person name="Wangdi T."/>
            <person name="Whittaker C."/>
            <person name="Wilkinson J."/>
            <person name="Wu Y."/>
            <person name="Wyman D."/>
            <person name="Yadav S."/>
            <person name="Yang S."/>
            <person name="Yang X."/>
            <person name="Yeager S."/>
            <person name="Yee E."/>
            <person name="Young G."/>
            <person name="Zainoun J."/>
            <person name="Zembeck L."/>
            <person name="Zimmer A."/>
            <person name="Zody M."/>
            <person name="Lander E."/>
        </authorList>
    </citation>
    <scope>NUCLEOTIDE SEQUENCE [LARGE SCALE GENOMIC DNA]</scope>
</reference>
<keyword evidence="2" id="KW-0472">Membrane</keyword>
<dbReference type="OMA" id="LNANKHY"/>
<evidence type="ECO:0000313" key="4">
    <source>
        <dbReference type="Ensembl" id="ENSCSAVP00000015185.1"/>
    </source>
</evidence>
<dbReference type="Proteomes" id="UP000007875">
    <property type="component" value="Unassembled WGS sequence"/>
</dbReference>
<proteinExistence type="predicted"/>
<protein>
    <recommendedName>
        <fullName evidence="3">Ig-like domain-containing protein</fullName>
    </recommendedName>
</protein>
<dbReference type="SUPFAM" id="SSF48726">
    <property type="entry name" value="Immunoglobulin"/>
    <property type="match status" value="1"/>
</dbReference>
<dbReference type="InParanoid" id="H2ZC69"/>
<dbReference type="Gene3D" id="2.60.40.10">
    <property type="entry name" value="Immunoglobulins"/>
    <property type="match status" value="1"/>
</dbReference>
<accession>H2ZC69</accession>
<evidence type="ECO:0000256" key="1">
    <source>
        <dbReference type="SAM" id="MobiDB-lite"/>
    </source>
</evidence>
<feature type="domain" description="Ig-like" evidence="3">
    <location>
        <begin position="13"/>
        <end position="106"/>
    </location>
</feature>
<evidence type="ECO:0000256" key="2">
    <source>
        <dbReference type="SAM" id="Phobius"/>
    </source>
</evidence>
<organism evidence="4 5">
    <name type="scientific">Ciona savignyi</name>
    <name type="common">Pacific transparent sea squirt</name>
    <dbReference type="NCBI Taxonomy" id="51511"/>
    <lineage>
        <taxon>Eukaryota</taxon>
        <taxon>Metazoa</taxon>
        <taxon>Chordata</taxon>
        <taxon>Tunicata</taxon>
        <taxon>Ascidiacea</taxon>
        <taxon>Phlebobranchia</taxon>
        <taxon>Cionidae</taxon>
        <taxon>Ciona</taxon>
    </lineage>
</organism>